<dbReference type="Proteomes" id="UP000002866">
    <property type="component" value="Chromosome 1"/>
</dbReference>
<feature type="compositionally biased region" description="Polar residues" evidence="1">
    <location>
        <begin position="30"/>
        <end position="41"/>
    </location>
</feature>
<dbReference type="OrthoDB" id="4096201at2759"/>
<dbReference type="OMA" id="CESETHD"/>
<proteinExistence type="predicted"/>
<sequence length="422" mass="47863">MAVPQKRCPSQEFEQQPQQQPYMLSKRRNTGSFSSLSNDNNAPRKFLLNPSASVSSTNNIDNDDGKLLSNTKSNGLLSIPAFRLTKNKDYYCSDYEDRVSDRSRINNTPLLNQRLEDILLKYTDSESDDDDENVATTNNNLKVEFPAGSGYLHTPPVTSNNNGSLIDTNDSISNMSTLKRKLSMSRNGSISCTSRRSSSQIPNSDLIARERCFDYIVQCIDETWARYCDTTSNAEVIAYGETNSNSSSWKNKRSTLSSHLSSCHSTTGYIKPLKISDSETDIEDENNPNSNSHLNIHMNLNFKKNLSQGHTTDVDDIDEENGIEYKSDTTIPTDCESETHDRRAVSTLPDSVKLQSLKHRLTKAKNDMEQTYDSNNIDDSILFWRRWDMIKYNAVEMMEEDDDDDLIDSVIDELEFGRYVTD</sequence>
<evidence type="ECO:0000313" key="2">
    <source>
        <dbReference type="EMBL" id="CCH58291.1"/>
    </source>
</evidence>
<dbReference type="HOGENOM" id="CLU_063516_0_0_1"/>
<gene>
    <name evidence="2" type="primary">TBLA0A04980</name>
    <name evidence="2" type="ORF">TBLA_0A04980</name>
</gene>
<organism evidence="2 3">
    <name type="scientific">Henningerozyma blattae (strain ATCC 34711 / CBS 6284 / DSM 70876 / NBRC 10599 / NRRL Y-10934 / UCD 77-7)</name>
    <name type="common">Yeast</name>
    <name type="synonym">Tetrapisispora blattae</name>
    <dbReference type="NCBI Taxonomy" id="1071380"/>
    <lineage>
        <taxon>Eukaryota</taxon>
        <taxon>Fungi</taxon>
        <taxon>Dikarya</taxon>
        <taxon>Ascomycota</taxon>
        <taxon>Saccharomycotina</taxon>
        <taxon>Saccharomycetes</taxon>
        <taxon>Saccharomycetales</taxon>
        <taxon>Saccharomycetaceae</taxon>
        <taxon>Henningerozyma</taxon>
    </lineage>
</organism>
<feature type="region of interest" description="Disordered" evidence="1">
    <location>
        <begin position="1"/>
        <end position="60"/>
    </location>
</feature>
<feature type="compositionally biased region" description="Polar residues" evidence="1">
    <location>
        <begin position="50"/>
        <end position="60"/>
    </location>
</feature>
<reference evidence="2 3" key="1">
    <citation type="journal article" date="2011" name="Proc. Natl. Acad. Sci. U.S.A.">
        <title>Evolutionary erosion of yeast sex chromosomes by mating-type switching accidents.</title>
        <authorList>
            <person name="Gordon J.L."/>
            <person name="Armisen D."/>
            <person name="Proux-Wera E."/>
            <person name="Oheigeartaigh S.S."/>
            <person name="Byrne K.P."/>
            <person name="Wolfe K.H."/>
        </authorList>
    </citation>
    <scope>NUCLEOTIDE SEQUENCE [LARGE SCALE GENOMIC DNA]</scope>
    <source>
        <strain evidence="3">ATCC 34711 / CBS 6284 / DSM 70876 / NBRC 10599 / NRRL Y-10934 / UCD 77-7</strain>
    </source>
</reference>
<dbReference type="AlphaFoldDB" id="I2GVY9"/>
<keyword evidence="3" id="KW-1185">Reference proteome</keyword>
<dbReference type="KEGG" id="tbl:TBLA_0A04980"/>
<protein>
    <submittedName>
        <fullName evidence="2">Uncharacterized protein</fullName>
    </submittedName>
</protein>
<dbReference type="InParanoid" id="I2GVY9"/>
<evidence type="ECO:0000256" key="1">
    <source>
        <dbReference type="SAM" id="MobiDB-lite"/>
    </source>
</evidence>
<feature type="compositionally biased region" description="Low complexity" evidence="1">
    <location>
        <begin position="11"/>
        <end position="21"/>
    </location>
</feature>
<dbReference type="RefSeq" id="XP_004177810.1">
    <property type="nucleotide sequence ID" value="XM_004177762.1"/>
</dbReference>
<dbReference type="EMBL" id="HE806316">
    <property type="protein sequence ID" value="CCH58291.1"/>
    <property type="molecule type" value="Genomic_DNA"/>
</dbReference>
<name>I2GVY9_HENB6</name>
<dbReference type="eggNOG" id="ENOG502RZ25">
    <property type="taxonomic scope" value="Eukaryota"/>
</dbReference>
<evidence type="ECO:0000313" key="3">
    <source>
        <dbReference type="Proteomes" id="UP000002866"/>
    </source>
</evidence>
<dbReference type="GeneID" id="14493267"/>
<accession>I2GVY9</accession>